<dbReference type="PANTHER" id="PTHR36838:SF4">
    <property type="entry name" value="AUXIN EFFLUX CARRIER FAMILY PROTEIN"/>
    <property type="match status" value="1"/>
</dbReference>
<evidence type="ECO:0000256" key="3">
    <source>
        <dbReference type="ARBA" id="ARBA00022448"/>
    </source>
</evidence>
<dbReference type="InterPro" id="IPR004776">
    <property type="entry name" value="Mem_transp_PIN-like"/>
</dbReference>
<dbReference type="Proteomes" id="UP000238605">
    <property type="component" value="Unassembled WGS sequence"/>
</dbReference>
<keyword evidence="4" id="KW-1003">Cell membrane</keyword>
<keyword evidence="3" id="KW-0813">Transport</keyword>
<dbReference type="EMBL" id="PSNX01000004">
    <property type="protein sequence ID" value="PPE66977.1"/>
    <property type="molecule type" value="Genomic_DNA"/>
</dbReference>
<comment type="caution">
    <text evidence="9">The sequence shown here is derived from an EMBL/GenBank/DDBJ whole genome shotgun (WGS) entry which is preliminary data.</text>
</comment>
<dbReference type="Gene3D" id="1.20.1530.20">
    <property type="match status" value="1"/>
</dbReference>
<dbReference type="RefSeq" id="WP_104301805.1">
    <property type="nucleotide sequence ID" value="NZ_PSNX01000004.1"/>
</dbReference>
<comment type="similarity">
    <text evidence="2">Belongs to the auxin efflux carrier (TC 2.A.69) family.</text>
</comment>
<feature type="transmembrane region" description="Helical" evidence="8">
    <location>
        <begin position="195"/>
        <end position="222"/>
    </location>
</feature>
<keyword evidence="10" id="KW-1185">Reference proteome</keyword>
<evidence type="ECO:0000256" key="2">
    <source>
        <dbReference type="ARBA" id="ARBA00010145"/>
    </source>
</evidence>
<evidence type="ECO:0000313" key="10">
    <source>
        <dbReference type="Proteomes" id="UP000238605"/>
    </source>
</evidence>
<feature type="transmembrane region" description="Helical" evidence="8">
    <location>
        <begin position="121"/>
        <end position="143"/>
    </location>
</feature>
<accession>A0A2S5SWM6</accession>
<comment type="subcellular location">
    <subcellularLocation>
        <location evidence="1">Cell membrane</location>
        <topology evidence="1">Multi-pass membrane protein</topology>
    </subcellularLocation>
</comment>
<feature type="transmembrane region" description="Helical" evidence="8">
    <location>
        <begin position="64"/>
        <end position="82"/>
    </location>
</feature>
<evidence type="ECO:0000256" key="5">
    <source>
        <dbReference type="ARBA" id="ARBA00022692"/>
    </source>
</evidence>
<gene>
    <name evidence="9" type="ORF">C1704_05860</name>
</gene>
<evidence type="ECO:0000256" key="8">
    <source>
        <dbReference type="SAM" id="Phobius"/>
    </source>
</evidence>
<sequence length="301" mass="31276">MSDILLLLPEFLLIVCGFVLCRYTALNRGVWDAVERLVYYLLFPVLLFNSIVRSPLEFQTTLPLAGAGLGIVAVGIASAYALRHLPGVDPPLHASGAQVAFRFNSYVALALADKLAGPAGVTWTALLVALAVPLCNFGAVYPLARHGGHGFWREIVRNPLIVATVGGLIANLLGLRLVDPLASTLQRIGQAALPLGLMAVGAGLKLGGLWAGPGLAAGLLGIRHLLLPVVALALVHLLGVPVAQQAVVVAFAAMPTASSAYVLAVRMGGNGGYVAGLVTVSTLLGMVSIPLWVAVLRWVQG</sequence>
<dbReference type="InterPro" id="IPR038770">
    <property type="entry name" value="Na+/solute_symporter_sf"/>
</dbReference>
<feature type="transmembrane region" description="Helical" evidence="8">
    <location>
        <begin position="37"/>
        <end position="52"/>
    </location>
</feature>
<dbReference type="Pfam" id="PF03547">
    <property type="entry name" value="Mem_trans"/>
    <property type="match status" value="1"/>
</dbReference>
<organism evidence="9 10">
    <name type="scientific">Caldimonas caldifontis</name>
    <dbReference type="NCBI Taxonomy" id="1452508"/>
    <lineage>
        <taxon>Bacteria</taxon>
        <taxon>Pseudomonadati</taxon>
        <taxon>Pseudomonadota</taxon>
        <taxon>Betaproteobacteria</taxon>
        <taxon>Burkholderiales</taxon>
        <taxon>Sphaerotilaceae</taxon>
        <taxon>Caldimonas</taxon>
    </lineage>
</organism>
<evidence type="ECO:0000256" key="7">
    <source>
        <dbReference type="ARBA" id="ARBA00023136"/>
    </source>
</evidence>
<reference evidence="9 10" key="1">
    <citation type="submission" date="2018-02" db="EMBL/GenBank/DDBJ databases">
        <title>Reclassifiation of [Polyangium] brachysporum DSM 7029 as Guopingzhaonella breviflexa gen. nov., sp. nov., a member of the family Comamonadaceae.</title>
        <authorList>
            <person name="Tang B."/>
        </authorList>
    </citation>
    <scope>NUCLEOTIDE SEQUENCE [LARGE SCALE GENOMIC DNA]</scope>
    <source>
        <strain evidence="9 10">BCRC 80649</strain>
    </source>
</reference>
<evidence type="ECO:0000256" key="6">
    <source>
        <dbReference type="ARBA" id="ARBA00022989"/>
    </source>
</evidence>
<dbReference type="GO" id="GO:0005886">
    <property type="term" value="C:plasma membrane"/>
    <property type="evidence" value="ECO:0007669"/>
    <property type="project" value="UniProtKB-SubCell"/>
</dbReference>
<feature type="transmembrane region" description="Helical" evidence="8">
    <location>
        <begin position="273"/>
        <end position="299"/>
    </location>
</feature>
<dbReference type="GO" id="GO:0055085">
    <property type="term" value="P:transmembrane transport"/>
    <property type="evidence" value="ECO:0007669"/>
    <property type="project" value="InterPro"/>
</dbReference>
<evidence type="ECO:0000256" key="1">
    <source>
        <dbReference type="ARBA" id="ARBA00004651"/>
    </source>
</evidence>
<proteinExistence type="inferred from homology"/>
<protein>
    <submittedName>
        <fullName evidence="9">Transporter</fullName>
    </submittedName>
</protein>
<keyword evidence="5 8" id="KW-0812">Transmembrane</keyword>
<evidence type="ECO:0000256" key="4">
    <source>
        <dbReference type="ARBA" id="ARBA00022475"/>
    </source>
</evidence>
<name>A0A2S5SWM6_9BURK</name>
<keyword evidence="6 8" id="KW-1133">Transmembrane helix</keyword>
<keyword evidence="7 8" id="KW-0472">Membrane</keyword>
<dbReference type="OrthoDB" id="9805563at2"/>
<feature type="transmembrane region" description="Helical" evidence="8">
    <location>
        <begin position="155"/>
        <end position="175"/>
    </location>
</feature>
<dbReference type="PANTHER" id="PTHR36838">
    <property type="entry name" value="AUXIN EFFLUX CARRIER FAMILY PROTEIN"/>
    <property type="match status" value="1"/>
</dbReference>
<dbReference type="AlphaFoldDB" id="A0A2S5SWM6"/>
<evidence type="ECO:0000313" key="9">
    <source>
        <dbReference type="EMBL" id="PPE66977.1"/>
    </source>
</evidence>